<feature type="compositionally biased region" description="Polar residues" evidence="1">
    <location>
        <begin position="307"/>
        <end position="316"/>
    </location>
</feature>
<comment type="caution">
    <text evidence="3">The sequence shown here is derived from an EMBL/GenBank/DDBJ whole genome shotgun (WGS) entry which is preliminary data.</text>
</comment>
<evidence type="ECO:0000256" key="1">
    <source>
        <dbReference type="SAM" id="MobiDB-lite"/>
    </source>
</evidence>
<organism evidence="3 4">
    <name type="scientific">Catenaria anguillulae PL171</name>
    <dbReference type="NCBI Taxonomy" id="765915"/>
    <lineage>
        <taxon>Eukaryota</taxon>
        <taxon>Fungi</taxon>
        <taxon>Fungi incertae sedis</taxon>
        <taxon>Blastocladiomycota</taxon>
        <taxon>Blastocladiomycetes</taxon>
        <taxon>Blastocladiales</taxon>
        <taxon>Catenariaceae</taxon>
        <taxon>Catenaria</taxon>
    </lineage>
</organism>
<dbReference type="SMART" id="SM00233">
    <property type="entry name" value="PH"/>
    <property type="match status" value="2"/>
</dbReference>
<dbReference type="Pfam" id="PF00169">
    <property type="entry name" value="PH"/>
    <property type="match status" value="1"/>
</dbReference>
<proteinExistence type="predicted"/>
<feature type="compositionally biased region" description="Low complexity" evidence="1">
    <location>
        <begin position="1"/>
        <end position="20"/>
    </location>
</feature>
<dbReference type="PROSITE" id="PS50003">
    <property type="entry name" value="PH_DOMAIN"/>
    <property type="match status" value="1"/>
</dbReference>
<feature type="region of interest" description="Disordered" evidence="1">
    <location>
        <begin position="268"/>
        <end position="293"/>
    </location>
</feature>
<feature type="domain" description="PH" evidence="2">
    <location>
        <begin position="110"/>
        <end position="207"/>
    </location>
</feature>
<dbReference type="STRING" id="765915.A0A1Y2HQ58"/>
<gene>
    <name evidence="3" type="ORF">BCR44DRAFT_1460377</name>
</gene>
<protein>
    <recommendedName>
        <fullName evidence="2">PH domain-containing protein</fullName>
    </recommendedName>
</protein>
<sequence>MASAAAAPNPVTAGPGGVPLMAPPVAAPVLDQSQATQHDHDDFEDDAEYDDQDQEHEEYYYADDSDAAADPNPDQASAPTPATTNGSGLQMVTALSSASDQWRRELARERLVRSGWLEKRGDKQRSRWKRRWFVLRGGQLAFYKDEQEYSPMGIINTADIHSVTAIAMSNKHEHVMAIVTRKKTLYLDAAARVELEAWLMAFDDVVRSLPPSAPSVLSLTDLSAVQAASAAAAAAAANGSSPPPHQILPDAPLAVSPTSVQAIIDPAQVPLPSSPAHHPRSYSTGDHNTQRRLSGPPLLLVATRQNSDPTGLAAQSTPTRPPPRPPRGHYWDPHDTSDSPTHDVPVADGYGGGVCARRPVLVYKDEREYTPLRVIALQNVLDVLSAPMGKGLEKRIGSHPPANSAEGGGGGVGEHHPDAPPVASDVSVVMGHEATTCFHVVAAGKTYQFASESRADMCHWVRELRRLVAPFQMGVSAAPPMVPPQPLGQGQAQAQLGARGRPVSAPADVLVAGAAAAGVPVSSDEASDG</sequence>
<dbReference type="EMBL" id="MCFL01000016">
    <property type="protein sequence ID" value="ORZ36679.1"/>
    <property type="molecule type" value="Genomic_DNA"/>
</dbReference>
<accession>A0A1Y2HQ58</accession>
<feature type="region of interest" description="Disordered" evidence="1">
    <location>
        <begin position="396"/>
        <end position="422"/>
    </location>
</feature>
<dbReference type="Gene3D" id="2.30.29.30">
    <property type="entry name" value="Pleckstrin-homology domain (PH domain)/Phosphotyrosine-binding domain (PTB)"/>
    <property type="match status" value="2"/>
</dbReference>
<feature type="region of interest" description="Disordered" evidence="1">
    <location>
        <begin position="1"/>
        <end position="88"/>
    </location>
</feature>
<dbReference type="InterPro" id="IPR001849">
    <property type="entry name" value="PH_domain"/>
</dbReference>
<feature type="region of interest" description="Disordered" evidence="1">
    <location>
        <begin position="307"/>
        <end position="350"/>
    </location>
</feature>
<feature type="compositionally biased region" description="Acidic residues" evidence="1">
    <location>
        <begin position="42"/>
        <end position="67"/>
    </location>
</feature>
<dbReference type="InterPro" id="IPR051707">
    <property type="entry name" value="PI-Interact_SigTrans_Reg"/>
</dbReference>
<dbReference type="PANTHER" id="PTHR14336">
    <property type="entry name" value="TANDEM PH DOMAIN CONTAINING PROTEIN"/>
    <property type="match status" value="1"/>
</dbReference>
<dbReference type="PANTHER" id="PTHR14336:SF8">
    <property type="entry name" value="PROTEIN OPY1"/>
    <property type="match status" value="1"/>
</dbReference>
<dbReference type="InterPro" id="IPR011993">
    <property type="entry name" value="PH-like_dom_sf"/>
</dbReference>
<keyword evidence="4" id="KW-1185">Reference proteome</keyword>
<feature type="compositionally biased region" description="Low complexity" evidence="1">
    <location>
        <begin position="68"/>
        <end position="79"/>
    </location>
</feature>
<reference evidence="3 4" key="1">
    <citation type="submission" date="2016-07" db="EMBL/GenBank/DDBJ databases">
        <title>Pervasive Adenine N6-methylation of Active Genes in Fungi.</title>
        <authorList>
            <consortium name="DOE Joint Genome Institute"/>
            <person name="Mondo S.J."/>
            <person name="Dannebaum R.O."/>
            <person name="Kuo R.C."/>
            <person name="Labutti K."/>
            <person name="Haridas S."/>
            <person name="Kuo A."/>
            <person name="Salamov A."/>
            <person name="Ahrendt S.R."/>
            <person name="Lipzen A."/>
            <person name="Sullivan W."/>
            <person name="Andreopoulos W.B."/>
            <person name="Clum A."/>
            <person name="Lindquist E."/>
            <person name="Daum C."/>
            <person name="Ramamoorthy G.K."/>
            <person name="Gryganskyi A."/>
            <person name="Culley D."/>
            <person name="Magnuson J.K."/>
            <person name="James T.Y."/>
            <person name="O'Malley M.A."/>
            <person name="Stajich J.E."/>
            <person name="Spatafora J.W."/>
            <person name="Visel A."/>
            <person name="Grigoriev I.V."/>
        </authorList>
    </citation>
    <scope>NUCLEOTIDE SEQUENCE [LARGE SCALE GENOMIC DNA]</scope>
    <source>
        <strain evidence="3 4">PL171</strain>
    </source>
</reference>
<dbReference type="Proteomes" id="UP000193411">
    <property type="component" value="Unassembled WGS sequence"/>
</dbReference>
<evidence type="ECO:0000313" key="3">
    <source>
        <dbReference type="EMBL" id="ORZ36679.1"/>
    </source>
</evidence>
<evidence type="ECO:0000259" key="2">
    <source>
        <dbReference type="PROSITE" id="PS50003"/>
    </source>
</evidence>
<dbReference type="AlphaFoldDB" id="A0A1Y2HQ58"/>
<dbReference type="OrthoDB" id="2157866at2759"/>
<feature type="compositionally biased region" description="Basic and acidic residues" evidence="1">
    <location>
        <begin position="329"/>
        <end position="341"/>
    </location>
</feature>
<dbReference type="SUPFAM" id="SSF50729">
    <property type="entry name" value="PH domain-like"/>
    <property type="match status" value="2"/>
</dbReference>
<evidence type="ECO:0000313" key="4">
    <source>
        <dbReference type="Proteomes" id="UP000193411"/>
    </source>
</evidence>
<name>A0A1Y2HQ58_9FUNG</name>
<dbReference type="FunFam" id="2.30.29.30:FF:000286">
    <property type="entry name" value="PH-protein kinase domain containing protein"/>
    <property type="match status" value="1"/>
</dbReference>